<evidence type="ECO:0000256" key="1">
    <source>
        <dbReference type="SAM" id="MobiDB-lite"/>
    </source>
</evidence>
<accession>A0A7S4G2E4</accession>
<feature type="region of interest" description="Disordered" evidence="1">
    <location>
        <begin position="104"/>
        <end position="127"/>
    </location>
</feature>
<reference evidence="2" key="1">
    <citation type="submission" date="2021-01" db="EMBL/GenBank/DDBJ databases">
        <authorList>
            <person name="Corre E."/>
            <person name="Pelletier E."/>
            <person name="Niang G."/>
            <person name="Scheremetjew M."/>
            <person name="Finn R."/>
            <person name="Kale V."/>
            <person name="Holt S."/>
            <person name="Cochrane G."/>
            <person name="Meng A."/>
            <person name="Brown T."/>
            <person name="Cohen L."/>
        </authorList>
    </citation>
    <scope>NUCLEOTIDE SEQUENCE</scope>
    <source>
        <strain evidence="2">CCMP1594</strain>
    </source>
</reference>
<name>A0A7S4G2E4_9EUGL</name>
<protein>
    <submittedName>
        <fullName evidence="2">Uncharacterized protein</fullName>
    </submittedName>
</protein>
<evidence type="ECO:0000313" key="2">
    <source>
        <dbReference type="EMBL" id="CAE0823075.1"/>
    </source>
</evidence>
<feature type="compositionally biased region" description="Polar residues" evidence="1">
    <location>
        <begin position="108"/>
        <end position="118"/>
    </location>
</feature>
<dbReference type="EMBL" id="HBJA01099277">
    <property type="protein sequence ID" value="CAE0823075.1"/>
    <property type="molecule type" value="Transcribed_RNA"/>
</dbReference>
<gene>
    <name evidence="2" type="ORF">EGYM00163_LOCUS34276</name>
</gene>
<proteinExistence type="predicted"/>
<sequence>MAALPPKNSAAFTKHQQTFAASVNLPNFLHGGAANHELLAPPAPVCQAFCLMSPAEKNFRGIFPETRKLASLPAWPLTPTAWVCTSTEGICRVAHDCTEAAGTEGATSTNYGGRNTDNAIVGGRGKG</sequence>
<dbReference type="AlphaFoldDB" id="A0A7S4G2E4"/>
<organism evidence="2">
    <name type="scientific">Eutreptiella gymnastica</name>
    <dbReference type="NCBI Taxonomy" id="73025"/>
    <lineage>
        <taxon>Eukaryota</taxon>
        <taxon>Discoba</taxon>
        <taxon>Euglenozoa</taxon>
        <taxon>Euglenida</taxon>
        <taxon>Spirocuta</taxon>
        <taxon>Euglenophyceae</taxon>
        <taxon>Eutreptiales</taxon>
        <taxon>Eutreptiaceae</taxon>
        <taxon>Eutreptiella</taxon>
    </lineage>
</organism>